<dbReference type="InterPro" id="IPR056655">
    <property type="entry name" value="DUF7753"/>
</dbReference>
<name>A0A915K6B8_ROMCU</name>
<keyword evidence="2" id="KW-1185">Reference proteome</keyword>
<dbReference type="WBParaSite" id="nRc.2.0.1.t34286-RA">
    <property type="protein sequence ID" value="nRc.2.0.1.t34286-RA"/>
    <property type="gene ID" value="nRc.2.0.1.g34286"/>
</dbReference>
<feature type="domain" description="DUF7753" evidence="1">
    <location>
        <begin position="116"/>
        <end position="179"/>
    </location>
</feature>
<protein>
    <recommendedName>
        <fullName evidence="1">DUF7753 domain-containing protein</fullName>
    </recommendedName>
</protein>
<dbReference type="Proteomes" id="UP000887565">
    <property type="component" value="Unplaced"/>
</dbReference>
<accession>A0A915K6B8</accession>
<evidence type="ECO:0000313" key="2">
    <source>
        <dbReference type="Proteomes" id="UP000887565"/>
    </source>
</evidence>
<proteinExistence type="predicted"/>
<dbReference type="AlphaFoldDB" id="A0A915K6B8"/>
<sequence length="388" mass="45480">MVKIHHHLTKKRVSFYCDVCNSLEKLKHDPSVSKDQLGRQFSDLTCPSKAGVYSFSREFCFNDFREFDKDNDCQFDFLQEDGLAKTYKDALKNLQQVGYGTVTAKFTLSTNATDDQEKQKFNKEQEIERDIERDLTKRRLENGWDVDNEQYLVFKRWFTQLRKDQWHKQEYLPWLLYYNRVGCLSVSFNVCDKEPTPLSRGQTWQCVLLATSRSISFGEHRCDYPEIYGTSHFKMNDAFTPEKYCKRGAGGQAPGEHAVRSLCHAIAQPEDCGFDLANWYGIGEDIWRRCQNEPQTLKWRMPIATMEIGQLLLIDVNFIRIETLCIIAGECLKAAVNKQDVRQENSTKCRNFKILSETHFLTQIRLRTLQIKINIEARRNENCLRLRK</sequence>
<evidence type="ECO:0000313" key="3">
    <source>
        <dbReference type="WBParaSite" id="nRc.2.0.1.t34286-RA"/>
    </source>
</evidence>
<organism evidence="2 3">
    <name type="scientific">Romanomermis culicivorax</name>
    <name type="common">Nematode worm</name>
    <dbReference type="NCBI Taxonomy" id="13658"/>
    <lineage>
        <taxon>Eukaryota</taxon>
        <taxon>Metazoa</taxon>
        <taxon>Ecdysozoa</taxon>
        <taxon>Nematoda</taxon>
        <taxon>Enoplea</taxon>
        <taxon>Dorylaimia</taxon>
        <taxon>Mermithida</taxon>
        <taxon>Mermithoidea</taxon>
        <taxon>Mermithidae</taxon>
        <taxon>Romanomermis</taxon>
    </lineage>
</organism>
<evidence type="ECO:0000259" key="1">
    <source>
        <dbReference type="Pfam" id="PF24936"/>
    </source>
</evidence>
<dbReference type="Pfam" id="PF24936">
    <property type="entry name" value="DUF7753"/>
    <property type="match status" value="1"/>
</dbReference>
<reference evidence="3" key="1">
    <citation type="submission" date="2022-11" db="UniProtKB">
        <authorList>
            <consortium name="WormBaseParasite"/>
        </authorList>
    </citation>
    <scope>IDENTIFICATION</scope>
</reference>